<evidence type="ECO:0000313" key="2">
    <source>
        <dbReference type="Proteomes" id="UP000008177"/>
    </source>
</evidence>
<dbReference type="InParanoid" id="G2YGK5"/>
<dbReference type="AlphaFoldDB" id="G2YGK5"/>
<protein>
    <submittedName>
        <fullName evidence="1">Uncharacterized protein</fullName>
    </submittedName>
</protein>
<dbReference type="Proteomes" id="UP000008177">
    <property type="component" value="Unplaced contigs"/>
</dbReference>
<organism evidence="1 2">
    <name type="scientific">Botryotinia fuckeliana (strain T4)</name>
    <name type="common">Noble rot fungus</name>
    <name type="synonym">Botrytis cinerea</name>
    <dbReference type="NCBI Taxonomy" id="999810"/>
    <lineage>
        <taxon>Eukaryota</taxon>
        <taxon>Fungi</taxon>
        <taxon>Dikarya</taxon>
        <taxon>Ascomycota</taxon>
        <taxon>Pezizomycotina</taxon>
        <taxon>Leotiomycetes</taxon>
        <taxon>Helotiales</taxon>
        <taxon>Sclerotiniaceae</taxon>
        <taxon>Botrytis</taxon>
    </lineage>
</organism>
<name>G2YGK5_BOTF4</name>
<dbReference type="HOGENOM" id="CLU_2775663_0_0_1"/>
<sequence length="69" mass="7692">MAHSNTSGGDDLSSYRKTNTKRFIFATPEPADPFRKTKGCEANNVSTYTFSFIYNPDSENEHSIVNQGV</sequence>
<proteinExistence type="predicted"/>
<dbReference type="EMBL" id="FQ790330">
    <property type="protein sequence ID" value="CCD50903.1"/>
    <property type="molecule type" value="Genomic_DNA"/>
</dbReference>
<evidence type="ECO:0000313" key="1">
    <source>
        <dbReference type="EMBL" id="CCD50903.1"/>
    </source>
</evidence>
<gene>
    <name evidence="1" type="ORF">BofuT4_uP086820.1</name>
</gene>
<reference evidence="2" key="1">
    <citation type="journal article" date="2011" name="PLoS Genet.">
        <title>Genomic analysis of the necrotrophic fungal pathogens Sclerotinia sclerotiorum and Botrytis cinerea.</title>
        <authorList>
            <person name="Amselem J."/>
            <person name="Cuomo C.A."/>
            <person name="van Kan J.A."/>
            <person name="Viaud M."/>
            <person name="Benito E.P."/>
            <person name="Couloux A."/>
            <person name="Coutinho P.M."/>
            <person name="de Vries R.P."/>
            <person name="Dyer P.S."/>
            <person name="Fillinger S."/>
            <person name="Fournier E."/>
            <person name="Gout L."/>
            <person name="Hahn M."/>
            <person name="Kohn L."/>
            <person name="Lapalu N."/>
            <person name="Plummer K.M."/>
            <person name="Pradier J.M."/>
            <person name="Quevillon E."/>
            <person name="Sharon A."/>
            <person name="Simon A."/>
            <person name="ten Have A."/>
            <person name="Tudzynski B."/>
            <person name="Tudzynski P."/>
            <person name="Wincker P."/>
            <person name="Andrew M."/>
            <person name="Anthouard V."/>
            <person name="Beever R.E."/>
            <person name="Beffa R."/>
            <person name="Benoit I."/>
            <person name="Bouzid O."/>
            <person name="Brault B."/>
            <person name="Chen Z."/>
            <person name="Choquer M."/>
            <person name="Collemare J."/>
            <person name="Cotton P."/>
            <person name="Danchin E.G."/>
            <person name="Da Silva C."/>
            <person name="Gautier A."/>
            <person name="Giraud C."/>
            <person name="Giraud T."/>
            <person name="Gonzalez C."/>
            <person name="Grossetete S."/>
            <person name="Guldener U."/>
            <person name="Henrissat B."/>
            <person name="Howlett B.J."/>
            <person name="Kodira C."/>
            <person name="Kretschmer M."/>
            <person name="Lappartient A."/>
            <person name="Leroch M."/>
            <person name="Levis C."/>
            <person name="Mauceli E."/>
            <person name="Neuveglise C."/>
            <person name="Oeser B."/>
            <person name="Pearson M."/>
            <person name="Poulain J."/>
            <person name="Poussereau N."/>
            <person name="Quesneville H."/>
            <person name="Rascle C."/>
            <person name="Schumacher J."/>
            <person name="Segurens B."/>
            <person name="Sexton A."/>
            <person name="Silva E."/>
            <person name="Sirven C."/>
            <person name="Soanes D.M."/>
            <person name="Talbot N.J."/>
            <person name="Templeton M."/>
            <person name="Yandava C."/>
            <person name="Yarden O."/>
            <person name="Zeng Q."/>
            <person name="Rollins J.A."/>
            <person name="Lebrun M.H."/>
            <person name="Dickman M."/>
        </authorList>
    </citation>
    <scope>NUCLEOTIDE SEQUENCE [LARGE SCALE GENOMIC DNA]</scope>
    <source>
        <strain evidence="2">T4</strain>
    </source>
</reference>
<accession>G2YGK5</accession>